<evidence type="ECO:0000256" key="8">
    <source>
        <dbReference type="ARBA" id="ARBA00022801"/>
    </source>
</evidence>
<dbReference type="GO" id="GO:0048476">
    <property type="term" value="C:Holliday junction resolvase complex"/>
    <property type="evidence" value="ECO:0007669"/>
    <property type="project" value="UniProtKB-UniRule"/>
</dbReference>
<dbReference type="WBParaSite" id="TCONS_00009379.p1">
    <property type="protein sequence ID" value="TCONS_00009379.p1"/>
    <property type="gene ID" value="XLOC_007198"/>
</dbReference>
<dbReference type="PANTHER" id="PTHR13451:SF0">
    <property type="entry name" value="CROSSOVER JUNCTION ENDONUCLEASE MUS81"/>
    <property type="match status" value="1"/>
</dbReference>
<evidence type="ECO:0000256" key="7">
    <source>
        <dbReference type="ARBA" id="ARBA00022763"/>
    </source>
</evidence>
<dbReference type="CDD" id="cd20074">
    <property type="entry name" value="XPF_nuclease_Mus81"/>
    <property type="match status" value="1"/>
</dbReference>
<keyword evidence="17" id="KW-1185">Reference proteome</keyword>
<dbReference type="InterPro" id="IPR033438">
    <property type="entry name" value="MOLO1"/>
</dbReference>
<evidence type="ECO:0000313" key="17">
    <source>
        <dbReference type="Proteomes" id="UP000035681"/>
    </source>
</evidence>
<evidence type="ECO:0000256" key="12">
    <source>
        <dbReference type="ARBA" id="ARBA00023242"/>
    </source>
</evidence>
<dbReference type="InterPro" id="IPR027421">
    <property type="entry name" value="DNA_pol_lamdba_lyase_dom_sf"/>
</dbReference>
<protein>
    <recommendedName>
        <fullName evidence="13">Crossover junction endonuclease MUS81</fullName>
        <ecNumber evidence="13">3.1.22.-</ecNumber>
    </recommendedName>
</protein>
<keyword evidence="6 13" id="KW-0255">Endonuclease</keyword>
<evidence type="ECO:0000256" key="15">
    <source>
        <dbReference type="SAM" id="Phobius"/>
    </source>
</evidence>
<dbReference type="GO" id="GO:0000712">
    <property type="term" value="P:resolution of meiotic recombination intermediates"/>
    <property type="evidence" value="ECO:0007669"/>
    <property type="project" value="TreeGrafter"/>
</dbReference>
<keyword evidence="12 13" id="KW-0539">Nucleus</keyword>
<keyword evidence="10 13" id="KW-0233">DNA recombination</keyword>
<dbReference type="SMART" id="SM00891">
    <property type="entry name" value="ERCC4"/>
    <property type="match status" value="1"/>
</dbReference>
<dbReference type="InterPro" id="IPR011335">
    <property type="entry name" value="Restrct_endonuc-II-like"/>
</dbReference>
<keyword evidence="7 13" id="KW-0227">DNA damage</keyword>
<dbReference type="GO" id="GO:0031573">
    <property type="term" value="P:mitotic intra-S DNA damage checkpoint signaling"/>
    <property type="evidence" value="ECO:0007669"/>
    <property type="project" value="TreeGrafter"/>
</dbReference>
<keyword evidence="4 13" id="KW-0540">Nuclease</keyword>
<dbReference type="SUPFAM" id="SSF52980">
    <property type="entry name" value="Restriction endonuclease-like"/>
    <property type="match status" value="1"/>
</dbReference>
<dbReference type="GO" id="GO:0005892">
    <property type="term" value="C:acetylcholine-gated channel complex"/>
    <property type="evidence" value="ECO:0007669"/>
    <property type="project" value="InterPro"/>
</dbReference>
<comment type="subcellular location">
    <subcellularLocation>
        <location evidence="2 13">Nucleus</location>
    </subcellularLocation>
</comment>
<dbReference type="GO" id="GO:0003677">
    <property type="term" value="F:DNA binding"/>
    <property type="evidence" value="ECO:0007669"/>
    <property type="project" value="UniProtKB-UniRule"/>
</dbReference>
<dbReference type="PANTHER" id="PTHR13451">
    <property type="entry name" value="CLASS II CROSSOVER JUNCTION ENDONUCLEASE MUS81"/>
    <property type="match status" value="1"/>
</dbReference>
<evidence type="ECO:0000256" key="13">
    <source>
        <dbReference type="RuleBase" id="RU369042"/>
    </source>
</evidence>
<keyword evidence="8 13" id="KW-0378">Hydrolase</keyword>
<evidence type="ECO:0000256" key="5">
    <source>
        <dbReference type="ARBA" id="ARBA00022723"/>
    </source>
</evidence>
<comment type="cofactor">
    <cofactor evidence="1 13">
        <name>Mg(2+)</name>
        <dbReference type="ChEBI" id="CHEBI:18420"/>
    </cofactor>
</comment>
<evidence type="ECO:0000256" key="2">
    <source>
        <dbReference type="ARBA" id="ARBA00004123"/>
    </source>
</evidence>
<dbReference type="AlphaFoldDB" id="A0AAF5DCC8"/>
<keyword evidence="15" id="KW-0812">Transmembrane</keyword>
<feature type="compositionally biased region" description="Low complexity" evidence="14">
    <location>
        <begin position="768"/>
        <end position="781"/>
    </location>
</feature>
<organism evidence="17 18">
    <name type="scientific">Strongyloides stercoralis</name>
    <name type="common">Threadworm</name>
    <dbReference type="NCBI Taxonomy" id="6248"/>
    <lineage>
        <taxon>Eukaryota</taxon>
        <taxon>Metazoa</taxon>
        <taxon>Ecdysozoa</taxon>
        <taxon>Nematoda</taxon>
        <taxon>Chromadorea</taxon>
        <taxon>Rhabditida</taxon>
        <taxon>Tylenchina</taxon>
        <taxon>Panagrolaimomorpha</taxon>
        <taxon>Strongyloidoidea</taxon>
        <taxon>Strongyloididae</taxon>
        <taxon>Strongyloides</taxon>
    </lineage>
</organism>
<dbReference type="InterPro" id="IPR042530">
    <property type="entry name" value="EME1/EME2_C"/>
</dbReference>
<dbReference type="GO" id="GO:0005634">
    <property type="term" value="C:nucleus"/>
    <property type="evidence" value="ECO:0007669"/>
    <property type="project" value="UniProtKB-SubCell"/>
</dbReference>
<evidence type="ECO:0000256" key="3">
    <source>
        <dbReference type="ARBA" id="ARBA00010015"/>
    </source>
</evidence>
<evidence type="ECO:0000256" key="14">
    <source>
        <dbReference type="SAM" id="MobiDB-lite"/>
    </source>
</evidence>
<evidence type="ECO:0000256" key="9">
    <source>
        <dbReference type="ARBA" id="ARBA00022842"/>
    </source>
</evidence>
<dbReference type="GO" id="GO:0046872">
    <property type="term" value="F:metal ion binding"/>
    <property type="evidence" value="ECO:0007669"/>
    <property type="project" value="UniProtKB-UniRule"/>
</dbReference>
<proteinExistence type="inferred from homology"/>
<comment type="similarity">
    <text evidence="3 13">Belongs to the XPF family.</text>
</comment>
<dbReference type="Gene3D" id="3.10.310.50">
    <property type="match status" value="1"/>
</dbReference>
<dbReference type="Gene3D" id="1.10.150.110">
    <property type="entry name" value="DNA polymerase beta, N-terminal domain-like"/>
    <property type="match status" value="1"/>
</dbReference>
<dbReference type="Gene3D" id="3.40.50.10130">
    <property type="match status" value="1"/>
</dbReference>
<evidence type="ECO:0000256" key="4">
    <source>
        <dbReference type="ARBA" id="ARBA00022722"/>
    </source>
</evidence>
<dbReference type="Proteomes" id="UP000035681">
    <property type="component" value="Unplaced"/>
</dbReference>
<keyword evidence="5 13" id="KW-0479">Metal-binding</keyword>
<feature type="transmembrane region" description="Helical" evidence="15">
    <location>
        <begin position="644"/>
        <end position="667"/>
    </location>
</feature>
<evidence type="ECO:0000313" key="18">
    <source>
        <dbReference type="WBParaSite" id="TCONS_00009379.p1"/>
    </source>
</evidence>
<comment type="subunit">
    <text evidence="13">Interacts with EME1.</text>
</comment>
<keyword evidence="15" id="KW-0472">Membrane</keyword>
<evidence type="ECO:0000256" key="6">
    <source>
        <dbReference type="ARBA" id="ARBA00022759"/>
    </source>
</evidence>
<dbReference type="InterPro" id="IPR033309">
    <property type="entry name" value="Mus81"/>
</dbReference>
<dbReference type="InterPro" id="IPR047416">
    <property type="entry name" value="XPF_nuclease_Mus81"/>
</dbReference>
<dbReference type="Pfam" id="PF17175">
    <property type="entry name" value="MOLO1"/>
    <property type="match status" value="1"/>
</dbReference>
<feature type="domain" description="ERCC4" evidence="16">
    <location>
        <begin position="215"/>
        <end position="310"/>
    </location>
</feature>
<feature type="region of interest" description="Disordered" evidence="14">
    <location>
        <begin position="766"/>
        <end position="805"/>
    </location>
</feature>
<keyword evidence="15" id="KW-1133">Transmembrane helix</keyword>
<dbReference type="Pfam" id="PF02732">
    <property type="entry name" value="ERCC4"/>
    <property type="match status" value="1"/>
</dbReference>
<dbReference type="EC" id="3.1.22.-" evidence="13"/>
<name>A0AAF5DCC8_STRER</name>
<evidence type="ECO:0000256" key="11">
    <source>
        <dbReference type="ARBA" id="ARBA00023204"/>
    </source>
</evidence>
<reference evidence="18" key="1">
    <citation type="submission" date="2024-02" db="UniProtKB">
        <authorList>
            <consortium name="WormBaseParasite"/>
        </authorList>
    </citation>
    <scope>IDENTIFICATION</scope>
</reference>
<evidence type="ECO:0000256" key="10">
    <source>
        <dbReference type="ARBA" id="ARBA00023172"/>
    </source>
</evidence>
<dbReference type="GO" id="GO:0048257">
    <property type="term" value="F:3'-flap endonuclease activity"/>
    <property type="evidence" value="ECO:0007669"/>
    <property type="project" value="TreeGrafter"/>
</dbReference>
<dbReference type="InterPro" id="IPR006166">
    <property type="entry name" value="ERCC4_domain"/>
</dbReference>
<evidence type="ECO:0000259" key="16">
    <source>
        <dbReference type="SMART" id="SM00891"/>
    </source>
</evidence>
<dbReference type="GO" id="GO:0006308">
    <property type="term" value="P:DNA catabolic process"/>
    <property type="evidence" value="ECO:0007669"/>
    <property type="project" value="UniProtKB-UniRule"/>
</dbReference>
<accession>A0AAF5DCC8</accession>
<dbReference type="Gene3D" id="1.10.150.670">
    <property type="entry name" value="Crossover junction endonuclease EME1, DNA-binding domain"/>
    <property type="match status" value="1"/>
</dbReference>
<sequence>MSQEIRVKVKKVYSRNLFFTKLLHDWLKTAESAETRRIMKVALNNITKYPFHLKDYGELKQVSGIGNVLATRLDKAYRDIQTILGEEPSIKFIEELKKGEILELLNSGKKISKLDKNDTKSGLSIKKTSSKTSNTTLSQPFDNFNICSQNEENNLYNNRKIISNICESQKITSINNEIYSNSQAINDKENDLMDENNLESSICYADPTTEDGKVVLICDIREQHGMNKHKSVVDYLTKSNIPFELMPLSVGDFVWIWRTPSKEIVLDYIVERKTWDDLKHSIRSKRLEDQKGRLKQSGIKNIILLVEGKDTCDVSLEQSLCSYNIIHKFFIQRTESASDTATFLKIITERFKMRSKNEIFSGPDFKKYQDKNKKSVSESVRQVFTKQLTVCPQMSIEKALIITQKFPNMKSLWDLYIRNNQKSVTERVDPKLLLNKEISQIPPSLSAQAFIVNINNGEEDGRFTNVFEDYEVCREAMGFGKTKFVCDPDHSLKLDTVAKLEALLRELQLNVKCPCTLGCLSRGQMGSDKFIGLLQVTTHDKINRTGKIFKEVAKDIFDKEMLGNNECDNGIVILFTRDNNQLAIYSGEGKFTVLNQTDLSKIHDFATKGVLPEHGIALQAVLQSMNLATGNDVEEVKKSENTPMIIGFLIALLLFFIILALLLSLCLSKTCCCFTNKHKERKGEYIVNPDHSTIIKSPEPVYVVPPTEYHMSSIHEDAIYSSPYAIPPIYTISRPTTPSSIHLNKIKPISIYGDGNTLGKNQFPVKGSFSPTSPSKNTKTTISDDDSSSTLQITNDHPHDGTYQFLDPRRSMEIQTKEDFIE</sequence>
<keyword evidence="11 13" id="KW-0234">DNA repair</keyword>
<evidence type="ECO:0000256" key="1">
    <source>
        <dbReference type="ARBA" id="ARBA00001946"/>
    </source>
</evidence>
<dbReference type="GO" id="GO:0000727">
    <property type="term" value="P:double-strand break repair via break-induced replication"/>
    <property type="evidence" value="ECO:0007669"/>
    <property type="project" value="UniProtKB-UniRule"/>
</dbReference>
<comment type="function">
    <text evidence="13">Interacts with EME1 to form a DNA structure-specific endonuclease with substrate preference for branched DNA structures with a 5'-end at the branch nick. Typical substrates include 3'-flap structures, D-loops, replication forks and nicked Holliday junctions. May be required in mitosis for the processing of stalled or collapsed replication fork intermediates. May be required in meiosis for the repair of meiosis-specific double strand breaks subsequent to single-end invasion (SEI).</text>
</comment>
<keyword evidence="9 13" id="KW-0460">Magnesium</keyword>
<dbReference type="GO" id="GO:0008821">
    <property type="term" value="F:crossover junction DNA endonuclease activity"/>
    <property type="evidence" value="ECO:0007669"/>
    <property type="project" value="UniProtKB-UniRule"/>
</dbReference>